<proteinExistence type="predicted"/>
<dbReference type="Pfam" id="PF19460">
    <property type="entry name" value="DUF5997"/>
    <property type="match status" value="1"/>
</dbReference>
<feature type="compositionally biased region" description="Low complexity" evidence="1">
    <location>
        <begin position="144"/>
        <end position="155"/>
    </location>
</feature>
<sequence length="155" mass="16915">MTAQKSPQTMKPETAAKKLGIYLPAAPAEFHGVDVTRAELNALLESPPEWLVELRLNGPHPRQEVARKLGISISGLTRAGVDDPFTTAEIKALLAAPPEWLVVERARQAGVHEENARIKTERAEKLAAKERAERHARTNPNAVAPKSPAAAKKKR</sequence>
<dbReference type="OrthoDB" id="3389921at2"/>
<dbReference type="AlphaFoldDB" id="A0A4T2C5M7"/>
<dbReference type="EMBL" id="QYRT01000006">
    <property type="protein sequence ID" value="TIH39447.1"/>
    <property type="molecule type" value="Genomic_DNA"/>
</dbReference>
<dbReference type="RefSeq" id="WP_136641067.1">
    <property type="nucleotide sequence ID" value="NZ_QYRT01000006.1"/>
</dbReference>
<evidence type="ECO:0000313" key="3">
    <source>
        <dbReference type="Proteomes" id="UP000306192"/>
    </source>
</evidence>
<organism evidence="2 3">
    <name type="scientific">Subtercola vilae</name>
    <dbReference type="NCBI Taxonomy" id="2056433"/>
    <lineage>
        <taxon>Bacteria</taxon>
        <taxon>Bacillati</taxon>
        <taxon>Actinomycetota</taxon>
        <taxon>Actinomycetes</taxon>
        <taxon>Micrococcales</taxon>
        <taxon>Microbacteriaceae</taxon>
        <taxon>Subtercola</taxon>
    </lineage>
</organism>
<evidence type="ECO:0000313" key="2">
    <source>
        <dbReference type="EMBL" id="TIH39447.1"/>
    </source>
</evidence>
<feature type="region of interest" description="Disordered" evidence="1">
    <location>
        <begin position="113"/>
        <end position="155"/>
    </location>
</feature>
<keyword evidence="3" id="KW-1185">Reference proteome</keyword>
<accession>A0A4T2C5M7</accession>
<comment type="caution">
    <text evidence="2">The sequence shown here is derived from an EMBL/GenBank/DDBJ whole genome shotgun (WGS) entry which is preliminary data.</text>
</comment>
<dbReference type="InterPro" id="IPR046039">
    <property type="entry name" value="DUF5997"/>
</dbReference>
<protein>
    <submittedName>
        <fullName evidence="2">Uncharacterized protein</fullName>
    </submittedName>
</protein>
<reference evidence="2 3" key="1">
    <citation type="journal article" date="2019" name="Microorganisms">
        <title>Systematic Affiliation and Genome Analysis of Subtercola vilae DB165(T) with Particular Emphasis on Cold Adaptation of an Isolate from a High-Altitude Cold Volcano Lake.</title>
        <authorList>
            <person name="Villalobos A.S."/>
            <person name="Wiese J."/>
            <person name="Imhoff J.F."/>
            <person name="Dorador C."/>
            <person name="Keller A."/>
            <person name="Hentschel U."/>
        </authorList>
    </citation>
    <scope>NUCLEOTIDE SEQUENCE [LARGE SCALE GENOMIC DNA]</scope>
    <source>
        <strain evidence="2 3">DB165</strain>
    </source>
</reference>
<gene>
    <name evidence="2" type="ORF">D4765_04500</name>
</gene>
<feature type="compositionally biased region" description="Basic and acidic residues" evidence="1">
    <location>
        <begin position="113"/>
        <end position="136"/>
    </location>
</feature>
<evidence type="ECO:0000256" key="1">
    <source>
        <dbReference type="SAM" id="MobiDB-lite"/>
    </source>
</evidence>
<dbReference type="Proteomes" id="UP000306192">
    <property type="component" value="Unassembled WGS sequence"/>
</dbReference>
<name>A0A4T2C5M7_9MICO</name>